<feature type="region of interest" description="Disordered" evidence="1">
    <location>
        <begin position="396"/>
        <end position="451"/>
    </location>
</feature>
<feature type="region of interest" description="Disordered" evidence="1">
    <location>
        <begin position="715"/>
        <end position="737"/>
    </location>
</feature>
<proteinExistence type="predicted"/>
<organism evidence="2 3">
    <name type="scientific">Meristemomyces frigidus</name>
    <dbReference type="NCBI Taxonomy" id="1508187"/>
    <lineage>
        <taxon>Eukaryota</taxon>
        <taxon>Fungi</taxon>
        <taxon>Dikarya</taxon>
        <taxon>Ascomycota</taxon>
        <taxon>Pezizomycotina</taxon>
        <taxon>Dothideomycetes</taxon>
        <taxon>Dothideomycetidae</taxon>
        <taxon>Mycosphaerellales</taxon>
        <taxon>Teratosphaeriaceae</taxon>
        <taxon>Meristemomyces</taxon>
    </lineage>
</organism>
<feature type="compositionally biased region" description="Polar residues" evidence="1">
    <location>
        <begin position="426"/>
        <end position="445"/>
    </location>
</feature>
<feature type="region of interest" description="Disordered" evidence="1">
    <location>
        <begin position="520"/>
        <end position="543"/>
    </location>
</feature>
<sequence length="1031" mass="111368">MPLAECDINTQREPRLKRHSTKINLNYMRLNDENSPLTTPTTSKGPPPSNRLLAPTKASAAKATSPPARAASQSKPKTRLPRRQDANIASPRSIAASATVDMRPSGNHTPNSVILDKPLPPRPIVQIETSSPPKVSRTLFDASEKTSPVKHYSLLQPMKSIDLRSAHASDVERTTSIFSPDRWASDGSSRLIDTALSTPDLNDPDTTSATRQCCSAFETSAMMEGQENDMLRSTQTHQGQQNVLTPGCDLEPELPTARETCGPQLAWSKPVLGGASFAVPGFTELFVDSPGSRSNFESRPHSPSPASFSRPRPNSVSHHGQITPVPSTPGVAPFRSIRAQKTASRIPIPDPKRATLIDVKPKFSTSGATPLAKPPQVPCFGRRGLVSAVALETLDQGRKRRQRNAGFDTSTTTLSSTDKTYVHSAGSLTDRSRASSPENTFGASSSDEEEISTPIWQHGTSFQAPRDVSSAAGYCHSAASLLDHDSMIFHKSPPSSSPYTVPLQTIPSQAALPLYEETDQDEDLLLSGSAPTPDVTQSRSQPYERPRTHFNFAATPCRDSGRDPRSTKYELLDILGAYTDQTERYSTEGMDLSDAKADSHITRTLSMLEGNIAPVDDSVDQETLERLYGHVRLATQSPANKASMIDNAAAAQRFLAQANSAQGVSVYQGEGAYVNEGYDLSDNKPQLPPIEAVASKWSDSTSSPDMIAHQVDLTTEEHPHKAPQQASPVPPSSIGYPSRISSKKAMLLIGPGRSGASTPVDHNRRLSSPTLGKRKPGSVKVARENLQNRGFSRPTASAEAKKTSKMAMSRPKLPGLPSSGRRGRMPSVEKPLAKDENNDVQIVAKRARSRSRFMMDKISSMFLHRRDTKVFEPPRVTAVVEDNGTSPAGPAPIANIAFSIAGQTTPGTRMTTTPPQTQTKKQCKDSYLMSAENPNSATTVATAGHAHQSSVLSWSDKLHAKAARESDPTRKLRLLEFVQVLRESHENARNAQISCMAAREAAIQAGASYLLVQQGMTILQRLAAQIGGPDA</sequence>
<evidence type="ECO:0000313" key="3">
    <source>
        <dbReference type="Proteomes" id="UP001310890"/>
    </source>
</evidence>
<dbReference type="Proteomes" id="UP001310890">
    <property type="component" value="Unassembled WGS sequence"/>
</dbReference>
<accession>A0AAN7TMP0</accession>
<feature type="compositionally biased region" description="Low complexity" evidence="1">
    <location>
        <begin position="35"/>
        <end position="44"/>
    </location>
</feature>
<feature type="region of interest" description="Disordered" evidence="1">
    <location>
        <begin position="290"/>
        <end position="332"/>
    </location>
</feature>
<feature type="region of interest" description="Disordered" evidence="1">
    <location>
        <begin position="27"/>
        <end position="119"/>
    </location>
</feature>
<evidence type="ECO:0000313" key="2">
    <source>
        <dbReference type="EMBL" id="KAK5109334.1"/>
    </source>
</evidence>
<comment type="caution">
    <text evidence="2">The sequence shown here is derived from an EMBL/GenBank/DDBJ whole genome shotgun (WGS) entry which is preliminary data.</text>
</comment>
<dbReference type="AlphaFoldDB" id="A0AAN7TMP0"/>
<reference evidence="2" key="1">
    <citation type="submission" date="2023-08" db="EMBL/GenBank/DDBJ databases">
        <title>Black Yeasts Isolated from many extreme environments.</title>
        <authorList>
            <person name="Coleine C."/>
            <person name="Stajich J.E."/>
            <person name="Selbmann L."/>
        </authorList>
    </citation>
    <scope>NUCLEOTIDE SEQUENCE</scope>
    <source>
        <strain evidence="2">CCFEE 5401</strain>
    </source>
</reference>
<feature type="compositionally biased region" description="Low complexity" evidence="1">
    <location>
        <begin position="304"/>
        <end position="315"/>
    </location>
</feature>
<feature type="compositionally biased region" description="Low complexity" evidence="1">
    <location>
        <begin position="54"/>
        <end position="72"/>
    </location>
</feature>
<gene>
    <name evidence="2" type="ORF">LTR62_007103</name>
</gene>
<dbReference type="EMBL" id="JAVRRL010000066">
    <property type="protein sequence ID" value="KAK5109334.1"/>
    <property type="molecule type" value="Genomic_DNA"/>
</dbReference>
<name>A0AAN7TMP0_9PEZI</name>
<feature type="region of interest" description="Disordered" evidence="1">
    <location>
        <begin position="749"/>
        <end position="829"/>
    </location>
</feature>
<protein>
    <submittedName>
        <fullName evidence="2">Uncharacterized protein</fullName>
    </submittedName>
</protein>
<evidence type="ECO:0000256" key="1">
    <source>
        <dbReference type="SAM" id="MobiDB-lite"/>
    </source>
</evidence>